<evidence type="ECO:0000256" key="1">
    <source>
        <dbReference type="SAM" id="MobiDB-lite"/>
    </source>
</evidence>
<feature type="region of interest" description="Disordered" evidence="1">
    <location>
        <begin position="56"/>
        <end position="114"/>
    </location>
</feature>
<evidence type="ECO:0008006" key="4">
    <source>
        <dbReference type="Google" id="ProtNLM"/>
    </source>
</evidence>
<evidence type="ECO:0000313" key="3">
    <source>
        <dbReference type="Proteomes" id="UP000178912"/>
    </source>
</evidence>
<evidence type="ECO:0000313" key="2">
    <source>
        <dbReference type="EMBL" id="CZS88738.1"/>
    </source>
</evidence>
<gene>
    <name evidence="2" type="ORF">RAG0_00379</name>
</gene>
<accession>A0A1E1JSC9</accession>
<dbReference type="AlphaFoldDB" id="A0A1E1JSC9"/>
<name>A0A1E1JSC9_9HELO</name>
<protein>
    <recommendedName>
        <fullName evidence="4">DUF2510 domain-containing protein</fullName>
    </recommendedName>
</protein>
<proteinExistence type="predicted"/>
<dbReference type="OrthoDB" id="5409006at2759"/>
<keyword evidence="3" id="KW-1185">Reference proteome</keyword>
<organism evidence="2 3">
    <name type="scientific">Rhynchosporium agropyri</name>
    <dbReference type="NCBI Taxonomy" id="914238"/>
    <lineage>
        <taxon>Eukaryota</taxon>
        <taxon>Fungi</taxon>
        <taxon>Dikarya</taxon>
        <taxon>Ascomycota</taxon>
        <taxon>Pezizomycotina</taxon>
        <taxon>Leotiomycetes</taxon>
        <taxon>Helotiales</taxon>
        <taxon>Ploettnerulaceae</taxon>
        <taxon>Rhynchosporium</taxon>
    </lineage>
</organism>
<reference evidence="3" key="1">
    <citation type="submission" date="2016-03" db="EMBL/GenBank/DDBJ databases">
        <authorList>
            <person name="Guldener U."/>
        </authorList>
    </citation>
    <scope>NUCLEOTIDE SEQUENCE [LARGE SCALE GENOMIC DNA]</scope>
    <source>
        <strain evidence="3">04CH-RAC-A.6.1</strain>
    </source>
</reference>
<dbReference type="EMBL" id="FJUX01000001">
    <property type="protein sequence ID" value="CZS88738.1"/>
    <property type="molecule type" value="Genomic_DNA"/>
</dbReference>
<sequence length="135" mass="14633">MTSRGFSTSVRAAKALKWKFNGTTVQVDDYVTAVETAVDALPSKLAAKAKVGIIQGNPHATPENNDPMHASDGRVVFSDPALKPFNKGPDGATDSPSQAAGSLSASQQPTSSDWVWDETSRKYKYWDGEQWVFQK</sequence>
<dbReference type="Proteomes" id="UP000178912">
    <property type="component" value="Unassembled WGS sequence"/>
</dbReference>
<feature type="compositionally biased region" description="Low complexity" evidence="1">
    <location>
        <begin position="95"/>
        <end position="108"/>
    </location>
</feature>